<evidence type="ECO:0008006" key="3">
    <source>
        <dbReference type="Google" id="ProtNLM"/>
    </source>
</evidence>
<dbReference type="Gene3D" id="3.40.50.300">
    <property type="entry name" value="P-loop containing nucleotide triphosphate hydrolases"/>
    <property type="match status" value="1"/>
</dbReference>
<dbReference type="PANTHER" id="PTHR34301">
    <property type="entry name" value="DNA-BINDING PROTEIN-RELATED"/>
    <property type="match status" value="1"/>
</dbReference>
<name>A0A2S9YN40_9BACT</name>
<sequence length="383" mass="43101">MRPNPGGALAPDHVVGRDLLIDQFWQTLHVQSLALLAPRRIGKTSIMVRMELLAPEGFVVARRNLEGLESTSEFAQVLLEDVEQLLGTWKTKALRAREFLAKLGVVELHKIKLELRGVGWKRLLERLFDDLQEQLELHDRTLVLMWDEVTLFIAQLINSGGASDAMLLLDLLRAIRQSHSRVRMVLTGSIGFGELLRRLRREHGYRNRPLNDVAQRLVPLLATGGAEALICALLRDAEQAREPAFINEIVRVSEGHPFVIQLLVERLLQQPVPSRADIPGCLAALMTPPGDPLDLNHYLDRLERELDPDAAALARAVLDVLASSPTALDRAGVCAVLAGHPRDGVLATIRILEDDFYLRRIEHDRLDFMFGFLRRFWIAERGL</sequence>
<dbReference type="Proteomes" id="UP000238823">
    <property type="component" value="Unassembled WGS sequence"/>
</dbReference>
<evidence type="ECO:0000313" key="2">
    <source>
        <dbReference type="Proteomes" id="UP000238823"/>
    </source>
</evidence>
<gene>
    <name evidence="1" type="ORF">ENSA7_38200</name>
</gene>
<reference evidence="1 2" key="1">
    <citation type="submission" date="2018-03" db="EMBL/GenBank/DDBJ databases">
        <title>Draft Genome Sequences of the Obligatory Marine Myxobacteria Enhygromyxa salina SWB007.</title>
        <authorList>
            <person name="Poehlein A."/>
            <person name="Moghaddam J.A."/>
            <person name="Harms H."/>
            <person name="Alanjari M."/>
            <person name="Koenig G.M."/>
            <person name="Daniel R."/>
            <person name="Schaeberle T.F."/>
        </authorList>
    </citation>
    <scope>NUCLEOTIDE SEQUENCE [LARGE SCALE GENOMIC DNA]</scope>
    <source>
        <strain evidence="1 2">SWB007</strain>
    </source>
</reference>
<proteinExistence type="predicted"/>
<dbReference type="EMBL" id="PVNL01000074">
    <property type="protein sequence ID" value="PRQ06501.1"/>
    <property type="molecule type" value="Genomic_DNA"/>
</dbReference>
<accession>A0A2S9YN40</accession>
<organism evidence="1 2">
    <name type="scientific">Enhygromyxa salina</name>
    <dbReference type="NCBI Taxonomy" id="215803"/>
    <lineage>
        <taxon>Bacteria</taxon>
        <taxon>Pseudomonadati</taxon>
        <taxon>Myxococcota</taxon>
        <taxon>Polyangia</taxon>
        <taxon>Nannocystales</taxon>
        <taxon>Nannocystaceae</taxon>
        <taxon>Enhygromyxa</taxon>
    </lineage>
</organism>
<evidence type="ECO:0000313" key="1">
    <source>
        <dbReference type="EMBL" id="PRQ06501.1"/>
    </source>
</evidence>
<comment type="caution">
    <text evidence="1">The sequence shown here is derived from an EMBL/GenBank/DDBJ whole genome shotgun (WGS) entry which is preliminary data.</text>
</comment>
<protein>
    <recommendedName>
        <fullName evidence="3">Archaeal ATPase</fullName>
    </recommendedName>
</protein>
<dbReference type="InterPro" id="IPR027417">
    <property type="entry name" value="P-loop_NTPase"/>
</dbReference>
<dbReference type="PANTHER" id="PTHR34301:SF8">
    <property type="entry name" value="ATPASE DOMAIN-CONTAINING PROTEIN"/>
    <property type="match status" value="1"/>
</dbReference>
<dbReference type="SUPFAM" id="SSF52540">
    <property type="entry name" value="P-loop containing nucleoside triphosphate hydrolases"/>
    <property type="match status" value="1"/>
</dbReference>
<dbReference type="AlphaFoldDB" id="A0A2S9YN40"/>